<dbReference type="AlphaFoldDB" id="A0A2M6YVE9"/>
<name>A0A2M6YVE9_9BACT</name>
<dbReference type="Proteomes" id="UP000230184">
    <property type="component" value="Unassembled WGS sequence"/>
</dbReference>
<evidence type="ECO:0008006" key="3">
    <source>
        <dbReference type="Google" id="ProtNLM"/>
    </source>
</evidence>
<comment type="caution">
    <text evidence="1">The sequence shown here is derived from an EMBL/GenBank/DDBJ whole genome shotgun (WGS) entry which is preliminary data.</text>
</comment>
<evidence type="ECO:0000313" key="2">
    <source>
        <dbReference type="Proteomes" id="UP000230184"/>
    </source>
</evidence>
<organism evidence="1 2">
    <name type="scientific">Candidatus Roizmanbacteria bacterium CG07_land_8_20_14_0_80_34_15</name>
    <dbReference type="NCBI Taxonomy" id="1974849"/>
    <lineage>
        <taxon>Bacteria</taxon>
        <taxon>Candidatus Roizmaniibacteriota</taxon>
    </lineage>
</organism>
<evidence type="ECO:0000313" key="1">
    <source>
        <dbReference type="EMBL" id="PIU37488.1"/>
    </source>
</evidence>
<gene>
    <name evidence="1" type="ORF">COT02_00610</name>
</gene>
<dbReference type="EMBL" id="PEWY01000015">
    <property type="protein sequence ID" value="PIU37488.1"/>
    <property type="molecule type" value="Genomic_DNA"/>
</dbReference>
<accession>A0A2M6YVE9</accession>
<reference evidence="2" key="1">
    <citation type="submission" date="2017-09" db="EMBL/GenBank/DDBJ databases">
        <title>Depth-based differentiation of microbial function through sediment-hosted aquifers and enrichment of novel symbionts in the deep terrestrial subsurface.</title>
        <authorList>
            <person name="Probst A.J."/>
            <person name="Ladd B."/>
            <person name="Jarett J.K."/>
            <person name="Geller-Mcgrath D.E."/>
            <person name="Sieber C.M.K."/>
            <person name="Emerson J.B."/>
            <person name="Anantharaman K."/>
            <person name="Thomas B.C."/>
            <person name="Malmstrom R."/>
            <person name="Stieglmeier M."/>
            <person name="Klingl A."/>
            <person name="Woyke T."/>
            <person name="Ryan C.M."/>
            <person name="Banfield J.F."/>
        </authorList>
    </citation>
    <scope>NUCLEOTIDE SEQUENCE [LARGE SCALE GENOMIC DNA]</scope>
</reference>
<proteinExistence type="predicted"/>
<sequence>MNDIQTTAIIRNRGQLTIPDVIRRAFDWMKTESVVRIIYRSPQEIVITPYVQEKVKKINWKKIWAAIAEARAISSKGKKISLSEFVVKDRQQHRI</sequence>
<protein>
    <recommendedName>
        <fullName evidence="3">SpoVT-AbrB domain-containing protein</fullName>
    </recommendedName>
</protein>